<dbReference type="Gene3D" id="1.10.10.1740">
    <property type="entry name" value="Transmembrane protein 14-like"/>
    <property type="match status" value="1"/>
</dbReference>
<feature type="non-terminal residue" evidence="7">
    <location>
        <position position="1"/>
    </location>
</feature>
<keyword evidence="5 6" id="KW-0472">Membrane</keyword>
<feature type="transmembrane region" description="Helical" evidence="6">
    <location>
        <begin position="65"/>
        <end position="83"/>
    </location>
</feature>
<dbReference type="Pfam" id="PF03647">
    <property type="entry name" value="Tmemb_14"/>
    <property type="match status" value="1"/>
</dbReference>
<evidence type="ECO:0000256" key="6">
    <source>
        <dbReference type="SAM" id="Phobius"/>
    </source>
</evidence>
<evidence type="ECO:0000256" key="3">
    <source>
        <dbReference type="ARBA" id="ARBA00022692"/>
    </source>
</evidence>
<evidence type="ECO:0000256" key="5">
    <source>
        <dbReference type="ARBA" id="ARBA00023136"/>
    </source>
</evidence>
<feature type="non-terminal residue" evidence="7">
    <location>
        <position position="125"/>
    </location>
</feature>
<feature type="transmembrane region" description="Helical" evidence="6">
    <location>
        <begin position="95"/>
        <end position="114"/>
    </location>
</feature>
<dbReference type="PANTHER" id="PTHR12668">
    <property type="entry name" value="TRANSMEMBRANE PROTEIN 14, 15"/>
    <property type="match status" value="1"/>
</dbReference>
<evidence type="ECO:0000256" key="1">
    <source>
        <dbReference type="ARBA" id="ARBA00004370"/>
    </source>
</evidence>
<evidence type="ECO:0000256" key="2">
    <source>
        <dbReference type="ARBA" id="ARBA00007590"/>
    </source>
</evidence>
<dbReference type="AlphaFoldDB" id="S8DMM5"/>
<accession>S8DMM5</accession>
<dbReference type="Proteomes" id="UP000015453">
    <property type="component" value="Unassembled WGS sequence"/>
</dbReference>
<reference evidence="7 8" key="1">
    <citation type="journal article" date="2013" name="BMC Genomics">
        <title>The miniature genome of a carnivorous plant Genlisea aurea contains a low number of genes and short non-coding sequences.</title>
        <authorList>
            <person name="Leushkin E.V."/>
            <person name="Sutormin R.A."/>
            <person name="Nabieva E.R."/>
            <person name="Penin A.A."/>
            <person name="Kondrashov A.S."/>
            <person name="Logacheva M.D."/>
        </authorList>
    </citation>
    <scope>NUCLEOTIDE SEQUENCE [LARGE SCALE GENOMIC DNA]</scope>
</reference>
<feature type="transmembrane region" description="Helical" evidence="6">
    <location>
        <begin position="36"/>
        <end position="58"/>
    </location>
</feature>
<dbReference type="GO" id="GO:0009706">
    <property type="term" value="C:chloroplast inner membrane"/>
    <property type="evidence" value="ECO:0007669"/>
    <property type="project" value="TreeGrafter"/>
</dbReference>
<sequence>PVKAAKIHDFCLGIPFGGLVLSGGLVEFIFSRNAAASGTSMLIGGSLLALSTLSLKIWGQGKSSLPFILGQAVLAFTLLWRNFQSYSLTPKVFPSGLNAAISAAMLCFYAYVVLSGGNPPPKKRK</sequence>
<comment type="subcellular location">
    <subcellularLocation>
        <location evidence="1">Membrane</location>
    </subcellularLocation>
</comment>
<feature type="transmembrane region" description="Helical" evidence="6">
    <location>
        <begin position="12"/>
        <end position="30"/>
    </location>
</feature>
<evidence type="ECO:0000256" key="4">
    <source>
        <dbReference type="ARBA" id="ARBA00022989"/>
    </source>
</evidence>
<protein>
    <submittedName>
        <fullName evidence="7">Uncharacterized protein</fullName>
    </submittedName>
</protein>
<dbReference type="InterPro" id="IPR044890">
    <property type="entry name" value="TMEM14_sf"/>
</dbReference>
<dbReference type="PANTHER" id="PTHR12668:SF48">
    <property type="entry name" value="PROTEIN FATTY ACID EXPORT 1, CHLOROPLASTIC"/>
    <property type="match status" value="1"/>
</dbReference>
<gene>
    <name evidence="7" type="ORF">M569_13914</name>
</gene>
<comment type="caution">
    <text evidence="7">The sequence shown here is derived from an EMBL/GenBank/DDBJ whole genome shotgun (WGS) entry which is preliminary data.</text>
</comment>
<dbReference type="GO" id="GO:0015245">
    <property type="term" value="F:fatty acid transmembrane transporter activity"/>
    <property type="evidence" value="ECO:0007669"/>
    <property type="project" value="TreeGrafter"/>
</dbReference>
<keyword evidence="3 6" id="KW-0812">Transmembrane</keyword>
<evidence type="ECO:0000313" key="8">
    <source>
        <dbReference type="Proteomes" id="UP000015453"/>
    </source>
</evidence>
<comment type="similarity">
    <text evidence="2">Belongs to the TMEM14 family.</text>
</comment>
<keyword evidence="4 6" id="KW-1133">Transmembrane helix</keyword>
<keyword evidence="8" id="KW-1185">Reference proteome</keyword>
<dbReference type="InterPro" id="IPR005349">
    <property type="entry name" value="TMEM14"/>
</dbReference>
<organism evidence="7 8">
    <name type="scientific">Genlisea aurea</name>
    <dbReference type="NCBI Taxonomy" id="192259"/>
    <lineage>
        <taxon>Eukaryota</taxon>
        <taxon>Viridiplantae</taxon>
        <taxon>Streptophyta</taxon>
        <taxon>Embryophyta</taxon>
        <taxon>Tracheophyta</taxon>
        <taxon>Spermatophyta</taxon>
        <taxon>Magnoliopsida</taxon>
        <taxon>eudicotyledons</taxon>
        <taxon>Gunneridae</taxon>
        <taxon>Pentapetalae</taxon>
        <taxon>asterids</taxon>
        <taxon>lamiids</taxon>
        <taxon>Lamiales</taxon>
        <taxon>Lentibulariaceae</taxon>
        <taxon>Genlisea</taxon>
    </lineage>
</organism>
<name>S8DMM5_9LAMI</name>
<evidence type="ECO:0000313" key="7">
    <source>
        <dbReference type="EMBL" id="EPS60887.1"/>
    </source>
</evidence>
<dbReference type="OrthoDB" id="655183at2759"/>
<proteinExistence type="inferred from homology"/>
<dbReference type="EMBL" id="AUSU01007229">
    <property type="protein sequence ID" value="EPS60887.1"/>
    <property type="molecule type" value="Genomic_DNA"/>
</dbReference>